<dbReference type="OrthoDB" id="1778624at2"/>
<dbReference type="AlphaFoldDB" id="A0A372L9P2"/>
<reference evidence="5 6" key="1">
    <citation type="submission" date="2018-08" db="EMBL/GenBank/DDBJ databases">
        <title>Bacillus chawlae sp. nov., Bacillus glennii sp. nov., and Bacillus saganii sp. nov. Isolated from the Vehicle Assembly Building at Kennedy Space Center where the Viking Spacecraft were Assembled.</title>
        <authorList>
            <person name="Seuylemezian A."/>
            <person name="Vaishampayan P."/>
        </authorList>
    </citation>
    <scope>NUCLEOTIDE SEQUENCE [LARGE SCALE GENOMIC DNA]</scope>
    <source>
        <strain evidence="5 6">V44-8</strain>
    </source>
</reference>
<dbReference type="NCBIfam" id="TIGR00689">
    <property type="entry name" value="rpiB_lacA_lacB"/>
    <property type="match status" value="1"/>
</dbReference>
<name>A0A372L9P2_9BACI</name>
<feature type="active site" description="Proton donor" evidence="3">
    <location>
        <position position="98"/>
    </location>
</feature>
<sequence length="148" mass="16154">MKVAIASDHGGINIREEIKSLMNELGIEFEDFGCECDTSVDYPDYALPVAEKVANGEFDRGILVCGTGIGMSIAANKVKGIRCALVHDVFSAKVTRQHNDSNILAMGERVIGPGLAREIAKAWLTSEFEAGRHANRIGKISDYEEKNR</sequence>
<dbReference type="InterPro" id="IPR004785">
    <property type="entry name" value="RpiB"/>
</dbReference>
<gene>
    <name evidence="5" type="primary">rpiB</name>
    <name evidence="5" type="ORF">D0466_14215</name>
</gene>
<proteinExistence type="inferred from homology"/>
<evidence type="ECO:0000256" key="3">
    <source>
        <dbReference type="PIRSR" id="PIRSR005384-1"/>
    </source>
</evidence>
<accession>A0A372L9P2</accession>
<evidence type="ECO:0000256" key="2">
    <source>
        <dbReference type="ARBA" id="ARBA00023235"/>
    </source>
</evidence>
<comment type="caution">
    <text evidence="5">The sequence shown here is derived from an EMBL/GenBank/DDBJ whole genome shotgun (WGS) entry which is preliminary data.</text>
</comment>
<feature type="binding site" evidence="4">
    <location>
        <begin position="66"/>
        <end position="70"/>
    </location>
    <ligand>
        <name>D-ribulose 5-phosphate</name>
        <dbReference type="ChEBI" id="CHEBI:58121"/>
    </ligand>
</feature>
<dbReference type="Proteomes" id="UP000262939">
    <property type="component" value="Unassembled WGS sequence"/>
</dbReference>
<organism evidence="5 6">
    <name type="scientific">Peribacillus glennii</name>
    <dbReference type="NCBI Taxonomy" id="2303991"/>
    <lineage>
        <taxon>Bacteria</taxon>
        <taxon>Bacillati</taxon>
        <taxon>Bacillota</taxon>
        <taxon>Bacilli</taxon>
        <taxon>Bacillales</taxon>
        <taxon>Bacillaceae</taxon>
        <taxon>Peribacillus</taxon>
    </lineage>
</organism>
<dbReference type="PANTHER" id="PTHR43732">
    <property type="entry name" value="RIBOSE 5-PHOSPHATE ISOMERASE-RELATED"/>
    <property type="match status" value="1"/>
</dbReference>
<dbReference type="Gene3D" id="3.40.1400.10">
    <property type="entry name" value="Sugar-phosphate isomerase, RpiB/LacA/LacB"/>
    <property type="match status" value="1"/>
</dbReference>
<comment type="similarity">
    <text evidence="1">Belongs to the LacAB/RpiB family.</text>
</comment>
<keyword evidence="2 5" id="KW-0413">Isomerase</keyword>
<dbReference type="GO" id="GO:0005975">
    <property type="term" value="P:carbohydrate metabolic process"/>
    <property type="evidence" value="ECO:0007669"/>
    <property type="project" value="InterPro"/>
</dbReference>
<feature type="binding site" evidence="4">
    <location>
        <position position="109"/>
    </location>
    <ligand>
        <name>D-ribulose 5-phosphate</name>
        <dbReference type="ChEBI" id="CHEBI:58121"/>
    </ligand>
</feature>
<evidence type="ECO:0000313" key="6">
    <source>
        <dbReference type="Proteomes" id="UP000262939"/>
    </source>
</evidence>
<feature type="active site" description="Proton acceptor" evidence="3">
    <location>
        <position position="65"/>
    </location>
</feature>
<dbReference type="PANTHER" id="PTHR43732:SF1">
    <property type="entry name" value="RIBOSE 5-PHOSPHATE ISOMERASE"/>
    <property type="match status" value="1"/>
</dbReference>
<dbReference type="EC" id="5.3.1.6" evidence="5"/>
<dbReference type="SUPFAM" id="SSF89623">
    <property type="entry name" value="Ribose/Galactose isomerase RpiB/AlsB"/>
    <property type="match status" value="1"/>
</dbReference>
<keyword evidence="6" id="KW-1185">Reference proteome</keyword>
<dbReference type="InterPro" id="IPR003500">
    <property type="entry name" value="RpiB_LacA_LacB"/>
</dbReference>
<dbReference type="RefSeq" id="WP_117323228.1">
    <property type="nucleotide sequence ID" value="NZ_QVTD01000010.1"/>
</dbReference>
<feature type="binding site" evidence="4">
    <location>
        <position position="136"/>
    </location>
    <ligand>
        <name>D-ribulose 5-phosphate</name>
        <dbReference type="ChEBI" id="CHEBI:58121"/>
    </ligand>
</feature>
<evidence type="ECO:0000256" key="1">
    <source>
        <dbReference type="ARBA" id="ARBA00008754"/>
    </source>
</evidence>
<dbReference type="Pfam" id="PF02502">
    <property type="entry name" value="LacAB_rpiB"/>
    <property type="match status" value="1"/>
</dbReference>
<evidence type="ECO:0000256" key="4">
    <source>
        <dbReference type="PIRSR" id="PIRSR005384-2"/>
    </source>
</evidence>
<dbReference type="PIRSF" id="PIRSF005384">
    <property type="entry name" value="RpiB_LacA_B"/>
    <property type="match status" value="1"/>
</dbReference>
<dbReference type="NCBIfam" id="NF004051">
    <property type="entry name" value="PRK05571.1"/>
    <property type="match status" value="1"/>
</dbReference>
<feature type="binding site" evidence="4">
    <location>
        <begin position="8"/>
        <end position="9"/>
    </location>
    <ligand>
        <name>D-ribulose 5-phosphate</name>
        <dbReference type="ChEBI" id="CHEBI:58121"/>
    </ligand>
</feature>
<feature type="binding site" evidence="4">
    <location>
        <position position="132"/>
    </location>
    <ligand>
        <name>D-ribulose 5-phosphate</name>
        <dbReference type="ChEBI" id="CHEBI:58121"/>
    </ligand>
</feature>
<evidence type="ECO:0000313" key="5">
    <source>
        <dbReference type="EMBL" id="RFU62332.1"/>
    </source>
</evidence>
<dbReference type="InterPro" id="IPR036569">
    <property type="entry name" value="RpiB_LacA_LacB_sf"/>
</dbReference>
<protein>
    <submittedName>
        <fullName evidence="5">Ribose 5-phosphate isomerase B</fullName>
        <ecNumber evidence="5">5.3.1.6</ecNumber>
    </submittedName>
</protein>
<dbReference type="InterPro" id="IPR051812">
    <property type="entry name" value="SPI_LacAB/RpiB"/>
</dbReference>
<dbReference type="GO" id="GO:0004751">
    <property type="term" value="F:ribose-5-phosphate isomerase activity"/>
    <property type="evidence" value="ECO:0007669"/>
    <property type="project" value="UniProtKB-EC"/>
</dbReference>
<feature type="binding site" evidence="4">
    <location>
        <position position="99"/>
    </location>
    <ligand>
        <name>D-ribulose 5-phosphate</name>
        <dbReference type="ChEBI" id="CHEBI:58121"/>
    </ligand>
</feature>
<dbReference type="NCBIfam" id="TIGR01120">
    <property type="entry name" value="rpiB"/>
    <property type="match status" value="1"/>
</dbReference>
<dbReference type="EMBL" id="QVTD01000010">
    <property type="protein sequence ID" value="RFU62332.1"/>
    <property type="molecule type" value="Genomic_DNA"/>
</dbReference>